<dbReference type="InterPro" id="IPR036872">
    <property type="entry name" value="CH_dom_sf"/>
</dbReference>
<dbReference type="STRING" id="81972.D7KIZ0"/>
<evidence type="ECO:0000259" key="9">
    <source>
        <dbReference type="PROSITE" id="PS50067"/>
    </source>
</evidence>
<evidence type="ECO:0000256" key="3">
    <source>
        <dbReference type="ARBA" id="ARBA00022840"/>
    </source>
</evidence>
<protein>
    <recommendedName>
        <fullName evidence="12">Kinesin-like protein</fullName>
    </recommendedName>
</protein>
<dbReference type="SMART" id="SM00033">
    <property type="entry name" value="CH"/>
    <property type="match status" value="1"/>
</dbReference>
<feature type="region of interest" description="Disordered" evidence="7">
    <location>
        <begin position="817"/>
        <end position="932"/>
    </location>
</feature>
<keyword evidence="2 5" id="KW-0547">Nucleotide-binding</keyword>
<keyword evidence="6" id="KW-0175">Coiled coil</keyword>
<feature type="region of interest" description="Disordered" evidence="7">
    <location>
        <begin position="973"/>
        <end position="1043"/>
    </location>
</feature>
<evidence type="ECO:0000256" key="7">
    <source>
        <dbReference type="SAM" id="MobiDB-lite"/>
    </source>
</evidence>
<dbReference type="Gene3D" id="3.40.850.10">
    <property type="entry name" value="Kinesin motor domain"/>
    <property type="match status" value="2"/>
</dbReference>
<feature type="binding site" evidence="5">
    <location>
        <begin position="550"/>
        <end position="557"/>
    </location>
    <ligand>
        <name>ATP</name>
        <dbReference type="ChEBI" id="CHEBI:30616"/>
    </ligand>
</feature>
<feature type="domain" description="Kinesin motor" evidence="9">
    <location>
        <begin position="456"/>
        <end position="757"/>
    </location>
</feature>
<dbReference type="PROSITE" id="PS00411">
    <property type="entry name" value="KINESIN_MOTOR_1"/>
    <property type="match status" value="1"/>
</dbReference>
<accession>D7KIZ0</accession>
<evidence type="ECO:0000256" key="4">
    <source>
        <dbReference type="ARBA" id="ARBA00023175"/>
    </source>
</evidence>
<dbReference type="PANTHER" id="PTHR47972:SF12">
    <property type="entry name" value="KINESIN-LIKE PROTEIN KIN-14H"/>
    <property type="match status" value="1"/>
</dbReference>
<dbReference type="InterPro" id="IPR001715">
    <property type="entry name" value="CH_dom"/>
</dbReference>
<feature type="compositionally biased region" description="Polar residues" evidence="7">
    <location>
        <begin position="834"/>
        <end position="854"/>
    </location>
</feature>
<feature type="compositionally biased region" description="Polar residues" evidence="7">
    <location>
        <begin position="212"/>
        <end position="232"/>
    </location>
</feature>
<dbReference type="eggNOG" id="KOG0239">
    <property type="taxonomic scope" value="Eukaryota"/>
</dbReference>
<dbReference type="InterPro" id="IPR019821">
    <property type="entry name" value="Kinesin_motor_CS"/>
</dbReference>
<dbReference type="Gramene" id="fgenesh1_pm.C_scaffold_1000741">
    <property type="protein sequence ID" value="fgenesh1_pm.C_scaffold_1000741"/>
    <property type="gene ID" value="fgenesh1_pm.C_scaffold_1000741"/>
</dbReference>
<comment type="similarity">
    <text evidence="1">Belongs to the TRAFAC class myosin-kinesin ATPase superfamily. Kinesin family. KIN-14 subfamily.</text>
</comment>
<dbReference type="SUPFAM" id="SSF47576">
    <property type="entry name" value="Calponin-homology domain, CH-domain"/>
    <property type="match status" value="1"/>
</dbReference>
<dbReference type="GO" id="GO:0015630">
    <property type="term" value="C:microtubule cytoskeleton"/>
    <property type="evidence" value="ECO:0007669"/>
    <property type="project" value="TreeGrafter"/>
</dbReference>
<dbReference type="GO" id="GO:0003777">
    <property type="term" value="F:microtubule motor activity"/>
    <property type="evidence" value="ECO:0007669"/>
    <property type="project" value="InterPro"/>
</dbReference>
<dbReference type="SMART" id="SM00129">
    <property type="entry name" value="KISc"/>
    <property type="match status" value="1"/>
</dbReference>
<dbReference type="EMBL" id="GL348713">
    <property type="protein sequence ID" value="EFH68747.1"/>
    <property type="molecule type" value="Genomic_DNA"/>
</dbReference>
<dbReference type="FunFam" id="3.40.850.10:FF:000178">
    <property type="entry name" value="Kinesin-related protein3"/>
    <property type="match status" value="1"/>
</dbReference>
<dbReference type="GO" id="GO:0005524">
    <property type="term" value="F:ATP binding"/>
    <property type="evidence" value="ECO:0007669"/>
    <property type="project" value="UniProtKB-UniRule"/>
</dbReference>
<dbReference type="InterPro" id="IPR027640">
    <property type="entry name" value="Kinesin-like_fam"/>
</dbReference>
<dbReference type="Pfam" id="PF00225">
    <property type="entry name" value="Kinesin"/>
    <property type="match status" value="2"/>
</dbReference>
<dbReference type="GO" id="GO:0007018">
    <property type="term" value="P:microtubule-based movement"/>
    <property type="evidence" value="ECO:0007669"/>
    <property type="project" value="InterPro"/>
</dbReference>
<sequence length="1043" mass="115733">MATEQQDSQLCLASILEDFLKQRNIRVGADSSSKKADETFGGRDLPVDPSDLRRYEAARWVRNTLGVVGGRDLPADPSEDDFRIALRSGILLCNVLNRVKPGAVPKVVEAPNDPLVNQDGAALSAFQYFENLRNFLVVVEEMGIPTFEVSDFEKGGKSARIVECLLALKSYREWKQSGGSGTWRYILNSKPTTFGIAKQYKRKDSEAHVDAVTSSPFSTQSSEQPLFDQSDSNTKHEGTANSIDAIVRAVFCDMKQEEFPEIILRDVLVCFQIVEDMLKSVMVEYERRLATQNELIHMSAGNKDKLGCDDLGRTISGNEETLSDASYGEENLSKIVNNNMEASENNNVDESKSQDCELYAISKEKTEKQQMIIDRQQTHTEELKHDLKAVKAGLSLMQMKYQQEFTSLGEHLHGLAYAATGYQRVLEENRKLYNQVQDLKVSKICNIKSHEFITGSIRVYCRVRPFLPGQESVLTTVDHLEESTITIATPSKYGKEGQKSFTFNKVFGPSASQALIEIFNFQYVEAVFADTQPLIRSVLDGYNVCIFAYGQTGSGKTFTMMGPNELTDESLGVNYRALSDLFHLSKIRNSSQDGINVPEATLVPVSTTSDVIYLMNIGQKNRAVSATAMNDRSSRSHSCLTVHVQGKDLTSGVTLRGSMHLVDLAGSERIDKSEVTGDRLKEAQHINKSLSALGDVIASLSQKNNHIPYRNSKLTQLLQDALGGQAKTLMFIHISPEVEDLGETLSTLKFAERVATVELGAARVNKDTSEVKELKEQIASLKLALARKESGSDQTLLPRPLTPDKLLRKKSLGVSSSFSKSANTRQFQTKHKTSSQIDDLNNIEGQSDSASSLDLQGLVGSPSWKSPSMDEKEEEIEFIPAGSEWVDKHEDEITRSSKPENRSHTQLEKRSSSLKREPTRGVDHNKCSNNNVDKGLEVRKIPYEEEANESDETATSDCSETNLMWQLNVQVNMPRPASNGSSTKLKKNQSKINRVAAETRSMIPSLIPTPTRRLSLGAISTPGQTSSRHNNSTVVVKKRQNPK</sequence>
<evidence type="ECO:0000256" key="5">
    <source>
        <dbReference type="PROSITE-ProRule" id="PRU00283"/>
    </source>
</evidence>
<evidence type="ECO:0000256" key="2">
    <source>
        <dbReference type="ARBA" id="ARBA00022741"/>
    </source>
</evidence>
<dbReference type="AlphaFoldDB" id="D7KIZ0"/>
<keyword evidence="4 5" id="KW-0505">Motor protein</keyword>
<feature type="compositionally biased region" description="Polar residues" evidence="7">
    <location>
        <begin position="1021"/>
        <end position="1034"/>
    </location>
</feature>
<dbReference type="CDD" id="cd21203">
    <property type="entry name" value="CH_AtKIN14-like"/>
    <property type="match status" value="1"/>
</dbReference>
<dbReference type="PRINTS" id="PR00380">
    <property type="entry name" value="KINESINHEAVY"/>
</dbReference>
<keyword evidence="3 5" id="KW-0067">ATP-binding</keyword>
<gene>
    <name evidence="10" type="ORF">ARALYDRAFT_311961</name>
</gene>
<proteinExistence type="inferred from homology"/>
<keyword evidence="11" id="KW-1185">Reference proteome</keyword>
<evidence type="ECO:0008006" key="12">
    <source>
        <dbReference type="Google" id="ProtNLM"/>
    </source>
</evidence>
<feature type="region of interest" description="Disordered" evidence="7">
    <location>
        <begin position="211"/>
        <end position="237"/>
    </location>
</feature>
<dbReference type="Pfam" id="PF00307">
    <property type="entry name" value="CH"/>
    <property type="match status" value="1"/>
</dbReference>
<dbReference type="InterPro" id="IPR036961">
    <property type="entry name" value="Kinesin_motor_dom_sf"/>
</dbReference>
<dbReference type="PANTHER" id="PTHR47972">
    <property type="entry name" value="KINESIN-LIKE PROTEIN KLP-3"/>
    <property type="match status" value="1"/>
</dbReference>
<dbReference type="Proteomes" id="UP000008694">
    <property type="component" value="Unassembled WGS sequence"/>
</dbReference>
<reference evidence="11" key="1">
    <citation type="journal article" date="2011" name="Nat. Genet.">
        <title>The Arabidopsis lyrata genome sequence and the basis of rapid genome size change.</title>
        <authorList>
            <person name="Hu T.T."/>
            <person name="Pattyn P."/>
            <person name="Bakker E.G."/>
            <person name="Cao J."/>
            <person name="Cheng J.-F."/>
            <person name="Clark R.M."/>
            <person name="Fahlgren N."/>
            <person name="Fawcett J.A."/>
            <person name="Grimwood J."/>
            <person name="Gundlach H."/>
            <person name="Haberer G."/>
            <person name="Hollister J.D."/>
            <person name="Ossowski S."/>
            <person name="Ottilar R.P."/>
            <person name="Salamov A.A."/>
            <person name="Schneeberger K."/>
            <person name="Spannagl M."/>
            <person name="Wang X."/>
            <person name="Yang L."/>
            <person name="Nasrallah M.E."/>
            <person name="Bergelson J."/>
            <person name="Carrington J.C."/>
            <person name="Gaut B.S."/>
            <person name="Schmutz J."/>
            <person name="Mayer K.F.X."/>
            <person name="Van de Peer Y."/>
            <person name="Grigoriev I.V."/>
            <person name="Nordborg M."/>
            <person name="Weigel D."/>
            <person name="Guo Y.-L."/>
        </authorList>
    </citation>
    <scope>NUCLEOTIDE SEQUENCE [LARGE SCALE GENOMIC DNA]</scope>
    <source>
        <strain evidence="11">cv. MN47</strain>
    </source>
</reference>
<dbReference type="PROSITE" id="PS50021">
    <property type="entry name" value="CH"/>
    <property type="match status" value="1"/>
</dbReference>
<name>D7KIZ0_ARALL</name>
<evidence type="ECO:0000313" key="10">
    <source>
        <dbReference type="EMBL" id="EFH68747.1"/>
    </source>
</evidence>
<dbReference type="Gene3D" id="1.10.418.10">
    <property type="entry name" value="Calponin-like domain"/>
    <property type="match status" value="1"/>
</dbReference>
<dbReference type="InterPro" id="IPR001752">
    <property type="entry name" value="Kinesin_motor_dom"/>
</dbReference>
<organism evidence="11">
    <name type="scientific">Arabidopsis lyrata subsp. lyrata</name>
    <name type="common">Lyre-leaved rock-cress</name>
    <dbReference type="NCBI Taxonomy" id="81972"/>
    <lineage>
        <taxon>Eukaryota</taxon>
        <taxon>Viridiplantae</taxon>
        <taxon>Streptophyta</taxon>
        <taxon>Embryophyta</taxon>
        <taxon>Tracheophyta</taxon>
        <taxon>Spermatophyta</taxon>
        <taxon>Magnoliopsida</taxon>
        <taxon>eudicotyledons</taxon>
        <taxon>Gunneridae</taxon>
        <taxon>Pentapetalae</taxon>
        <taxon>rosids</taxon>
        <taxon>malvids</taxon>
        <taxon>Brassicales</taxon>
        <taxon>Brassicaceae</taxon>
        <taxon>Camelineae</taxon>
        <taxon>Arabidopsis</taxon>
    </lineage>
</organism>
<evidence type="ECO:0000259" key="8">
    <source>
        <dbReference type="PROSITE" id="PS50021"/>
    </source>
</evidence>
<dbReference type="InterPro" id="IPR027417">
    <property type="entry name" value="P-loop_NTPase"/>
</dbReference>
<evidence type="ECO:0000256" key="6">
    <source>
        <dbReference type="SAM" id="Coils"/>
    </source>
</evidence>
<feature type="coiled-coil region" evidence="6">
    <location>
        <begin position="764"/>
        <end position="791"/>
    </location>
</feature>
<evidence type="ECO:0000256" key="1">
    <source>
        <dbReference type="ARBA" id="ARBA00010899"/>
    </source>
</evidence>
<dbReference type="GO" id="GO:0008017">
    <property type="term" value="F:microtubule binding"/>
    <property type="evidence" value="ECO:0007669"/>
    <property type="project" value="InterPro"/>
</dbReference>
<dbReference type="PROSITE" id="PS50067">
    <property type="entry name" value="KINESIN_MOTOR_2"/>
    <property type="match status" value="1"/>
</dbReference>
<evidence type="ECO:0000313" key="11">
    <source>
        <dbReference type="Proteomes" id="UP000008694"/>
    </source>
</evidence>
<dbReference type="SUPFAM" id="SSF52540">
    <property type="entry name" value="P-loop containing nucleoside triphosphate hydrolases"/>
    <property type="match status" value="1"/>
</dbReference>
<feature type="domain" description="Calponin-homology (CH)" evidence="8">
    <location>
        <begin position="51"/>
        <end position="173"/>
    </location>
</feature>
<dbReference type="HOGENOM" id="CLU_001485_8_0_1"/>
<feature type="compositionally biased region" description="Basic and acidic residues" evidence="7">
    <location>
        <begin position="885"/>
        <end position="926"/>
    </location>
</feature>